<feature type="domain" description="2EXR" evidence="2">
    <location>
        <begin position="68"/>
        <end position="174"/>
    </location>
</feature>
<protein>
    <recommendedName>
        <fullName evidence="2">2EXR domain-containing protein</fullName>
    </recommendedName>
</protein>
<name>A0AAJ0GTY4_9PEZI</name>
<evidence type="ECO:0000256" key="1">
    <source>
        <dbReference type="SAM" id="MobiDB-lite"/>
    </source>
</evidence>
<reference evidence="3" key="2">
    <citation type="submission" date="2023-06" db="EMBL/GenBank/DDBJ databases">
        <authorList>
            <consortium name="Lawrence Berkeley National Laboratory"/>
            <person name="Mondo S.J."/>
            <person name="Hensen N."/>
            <person name="Bonometti L."/>
            <person name="Westerberg I."/>
            <person name="Brannstrom I.O."/>
            <person name="Guillou S."/>
            <person name="Cros-Aarteil S."/>
            <person name="Calhoun S."/>
            <person name="Haridas S."/>
            <person name="Kuo A."/>
            <person name="Pangilinan J."/>
            <person name="Riley R."/>
            <person name="Labutti K."/>
            <person name="Andreopoulos B."/>
            <person name="Lipzen A."/>
            <person name="Chen C."/>
            <person name="Yanf M."/>
            <person name="Daum C."/>
            <person name="Ng V."/>
            <person name="Clum A."/>
            <person name="Steindorff A."/>
            <person name="Ohm R."/>
            <person name="Martin F."/>
            <person name="Silar P."/>
            <person name="Natvig D."/>
            <person name="Lalanne C."/>
            <person name="Gautier V."/>
            <person name="Ament-Velasquez S.L."/>
            <person name="Kruys A."/>
            <person name="Hutchinson M.I."/>
            <person name="Powell A.J."/>
            <person name="Barry K."/>
            <person name="Miller A.N."/>
            <person name="Grigoriev I.V."/>
            <person name="Debuchy R."/>
            <person name="Gladieux P."/>
            <person name="Thoren M.H."/>
            <person name="Johannesson H."/>
        </authorList>
    </citation>
    <scope>NUCLEOTIDE SEQUENCE</scope>
    <source>
        <strain evidence="3">CBS 333.67</strain>
    </source>
</reference>
<feature type="compositionally biased region" description="Acidic residues" evidence="1">
    <location>
        <begin position="607"/>
        <end position="617"/>
    </location>
</feature>
<accession>A0AAJ0GTY4</accession>
<dbReference type="AlphaFoldDB" id="A0AAJ0GTY4"/>
<dbReference type="Pfam" id="PF20150">
    <property type="entry name" value="2EXR"/>
    <property type="match status" value="1"/>
</dbReference>
<dbReference type="Proteomes" id="UP001273166">
    <property type="component" value="Unassembled WGS sequence"/>
</dbReference>
<dbReference type="InterPro" id="IPR045518">
    <property type="entry name" value="2EXR"/>
</dbReference>
<keyword evidence="4" id="KW-1185">Reference proteome</keyword>
<dbReference type="PANTHER" id="PTHR35910:SF6">
    <property type="entry name" value="2EXR DOMAIN-CONTAINING PROTEIN"/>
    <property type="match status" value="1"/>
</dbReference>
<sequence>MSDTSEESDSFGYVAEAPDDEGPHESDNSDESGSESDYGGLLDMEADESNGEDSESEESDAYQEAYYFPQFTRLPIELRYRIWELFCPDLTAKGRVYSFPIDSPRNYRSNAPLDLGVMAREMLKQQTEPARVTLAVHRESRQLALKAFPDTLSFDRESCDEKGLVRFDSKRDIVHVDNVDELVDDDEQHLYFNKPFSGFGEHIRNLAINMNTMCALGNSKYSALLTRFFPNVETVFYVTIPHDHEPEHLRWCFSPVANSYYFKFWEDGPIGLRPVEQAYYWPDIENHRDLVDAQVPMGDMAKDLDTEGLDMAIMSLEEEGARIYPLVDILCHTEKPGIERWRSYIETGHRTWGYTFNPQHPSVDEYYSDEDEDEYESSGIDDSDLGEDEPGYDSDDLVVLDDDDSNQDDENSEEDSHSQSDAEAQLTRDDLESVAQFSSPEESSATLRQSDDPQDESDQPVTRPSRMKRPRGRVVASDSEDDSDDAGGPSRKRARTRSRDNPTVLSSDDEEEEAEDEVRKRRVVRAARVISLDSDSEDNEDEVEENDSGTSQSEDGQPDGSRSISSSEDEDEDEDEKSEGGVSLSRPLSLAEKLQLHRQKVPIPPSDDGDSEVEETGGDLYDAREYGDFQDDEEDNEISEHGDEYDQDRLTVDGDEDDDDY</sequence>
<organism evidence="3 4">
    <name type="scientific">Chaetomium strumarium</name>
    <dbReference type="NCBI Taxonomy" id="1170767"/>
    <lineage>
        <taxon>Eukaryota</taxon>
        <taxon>Fungi</taxon>
        <taxon>Dikarya</taxon>
        <taxon>Ascomycota</taxon>
        <taxon>Pezizomycotina</taxon>
        <taxon>Sordariomycetes</taxon>
        <taxon>Sordariomycetidae</taxon>
        <taxon>Sordariales</taxon>
        <taxon>Chaetomiaceae</taxon>
        <taxon>Chaetomium</taxon>
    </lineage>
</organism>
<comment type="caution">
    <text evidence="3">The sequence shown here is derived from an EMBL/GenBank/DDBJ whole genome shotgun (WGS) entry which is preliminary data.</text>
</comment>
<dbReference type="EMBL" id="JAUDZG010000004">
    <property type="protein sequence ID" value="KAK3306096.1"/>
    <property type="molecule type" value="Genomic_DNA"/>
</dbReference>
<feature type="compositionally biased region" description="Basic and acidic residues" evidence="1">
    <location>
        <begin position="638"/>
        <end position="652"/>
    </location>
</feature>
<proteinExistence type="predicted"/>
<feature type="compositionally biased region" description="Acidic residues" evidence="1">
    <location>
        <begin position="567"/>
        <end position="577"/>
    </location>
</feature>
<gene>
    <name evidence="3" type="ORF">B0T15DRAFT_534319</name>
</gene>
<dbReference type="GeneID" id="87888260"/>
<feature type="region of interest" description="Disordered" evidence="1">
    <location>
        <begin position="353"/>
        <end position="661"/>
    </location>
</feature>
<feature type="compositionally biased region" description="Acidic residues" evidence="1">
    <location>
        <begin position="44"/>
        <end position="60"/>
    </location>
</feature>
<feature type="compositionally biased region" description="Acidic residues" evidence="1">
    <location>
        <begin position="366"/>
        <end position="413"/>
    </location>
</feature>
<feature type="compositionally biased region" description="Basic and acidic residues" evidence="1">
    <location>
        <begin position="414"/>
        <end position="431"/>
    </location>
</feature>
<feature type="compositionally biased region" description="Acidic residues" evidence="1">
    <location>
        <begin position="507"/>
        <end position="516"/>
    </location>
</feature>
<feature type="compositionally biased region" description="Acidic residues" evidence="1">
    <location>
        <begin position="628"/>
        <end position="637"/>
    </location>
</feature>
<reference evidence="3" key="1">
    <citation type="journal article" date="2023" name="Mol. Phylogenet. Evol.">
        <title>Genome-scale phylogeny and comparative genomics of the fungal order Sordariales.</title>
        <authorList>
            <person name="Hensen N."/>
            <person name="Bonometti L."/>
            <person name="Westerberg I."/>
            <person name="Brannstrom I.O."/>
            <person name="Guillou S."/>
            <person name="Cros-Aarteil S."/>
            <person name="Calhoun S."/>
            <person name="Haridas S."/>
            <person name="Kuo A."/>
            <person name="Mondo S."/>
            <person name="Pangilinan J."/>
            <person name="Riley R."/>
            <person name="LaButti K."/>
            <person name="Andreopoulos B."/>
            <person name="Lipzen A."/>
            <person name="Chen C."/>
            <person name="Yan M."/>
            <person name="Daum C."/>
            <person name="Ng V."/>
            <person name="Clum A."/>
            <person name="Steindorff A."/>
            <person name="Ohm R.A."/>
            <person name="Martin F."/>
            <person name="Silar P."/>
            <person name="Natvig D.O."/>
            <person name="Lalanne C."/>
            <person name="Gautier V."/>
            <person name="Ament-Velasquez S.L."/>
            <person name="Kruys A."/>
            <person name="Hutchinson M.I."/>
            <person name="Powell A.J."/>
            <person name="Barry K."/>
            <person name="Miller A.N."/>
            <person name="Grigoriev I.V."/>
            <person name="Debuchy R."/>
            <person name="Gladieux P."/>
            <person name="Hiltunen Thoren M."/>
            <person name="Johannesson H."/>
        </authorList>
    </citation>
    <scope>NUCLEOTIDE SEQUENCE</scope>
    <source>
        <strain evidence="3">CBS 333.67</strain>
    </source>
</reference>
<evidence type="ECO:0000259" key="2">
    <source>
        <dbReference type="Pfam" id="PF20150"/>
    </source>
</evidence>
<dbReference type="PANTHER" id="PTHR35910">
    <property type="entry name" value="2EXR DOMAIN-CONTAINING PROTEIN"/>
    <property type="match status" value="1"/>
</dbReference>
<feature type="compositionally biased region" description="Acidic residues" evidence="1">
    <location>
        <begin position="534"/>
        <end position="547"/>
    </location>
</feature>
<evidence type="ECO:0000313" key="3">
    <source>
        <dbReference type="EMBL" id="KAK3306096.1"/>
    </source>
</evidence>
<evidence type="ECO:0000313" key="4">
    <source>
        <dbReference type="Proteomes" id="UP001273166"/>
    </source>
</evidence>
<feature type="region of interest" description="Disordered" evidence="1">
    <location>
        <begin position="1"/>
        <end position="60"/>
    </location>
</feature>
<feature type="compositionally biased region" description="Polar residues" evidence="1">
    <location>
        <begin position="435"/>
        <end position="448"/>
    </location>
</feature>
<dbReference type="RefSeq" id="XP_062721876.1">
    <property type="nucleotide sequence ID" value="XM_062869431.1"/>
</dbReference>